<name>A0A819USY0_9BILA</name>
<accession>A0A819USY0</accession>
<dbReference type="PANTHER" id="PTHR31757">
    <property type="entry name" value="SLL0781 PROTEIN"/>
    <property type="match status" value="1"/>
</dbReference>
<dbReference type="PANTHER" id="PTHR31757:SF0">
    <property type="entry name" value="SLL0781 PROTEIN"/>
    <property type="match status" value="1"/>
</dbReference>
<dbReference type="InterPro" id="IPR032710">
    <property type="entry name" value="NTF2-like_dom_sf"/>
</dbReference>
<dbReference type="Proteomes" id="UP000663866">
    <property type="component" value="Unassembled WGS sequence"/>
</dbReference>
<dbReference type="EMBL" id="CAJOBG010004151">
    <property type="protein sequence ID" value="CAF4097564.1"/>
    <property type="molecule type" value="Genomic_DNA"/>
</dbReference>
<dbReference type="EMBL" id="CAJOBF010001311">
    <property type="protein sequence ID" value="CAF3936968.1"/>
    <property type="molecule type" value="Genomic_DNA"/>
</dbReference>
<dbReference type="AlphaFoldDB" id="A0A819USY0"/>
<proteinExistence type="predicted"/>
<keyword evidence="3" id="KW-1185">Reference proteome</keyword>
<dbReference type="Gene3D" id="3.10.450.50">
    <property type="match status" value="1"/>
</dbReference>
<evidence type="ECO:0000313" key="2">
    <source>
        <dbReference type="EMBL" id="CAF4097564.1"/>
    </source>
</evidence>
<dbReference type="InterPro" id="IPR009783">
    <property type="entry name" value="DUF1348"/>
</dbReference>
<reference evidence="2" key="1">
    <citation type="submission" date="2021-02" db="EMBL/GenBank/DDBJ databases">
        <authorList>
            <person name="Nowell W R."/>
        </authorList>
    </citation>
    <scope>NUCLEOTIDE SEQUENCE</scope>
</reference>
<organism evidence="2 3">
    <name type="scientific">Rotaria magnacalcarata</name>
    <dbReference type="NCBI Taxonomy" id="392030"/>
    <lineage>
        <taxon>Eukaryota</taxon>
        <taxon>Metazoa</taxon>
        <taxon>Spiralia</taxon>
        <taxon>Gnathifera</taxon>
        <taxon>Rotifera</taxon>
        <taxon>Eurotatoria</taxon>
        <taxon>Bdelloidea</taxon>
        <taxon>Philodinida</taxon>
        <taxon>Philodinidae</taxon>
        <taxon>Rotaria</taxon>
    </lineage>
</organism>
<sequence length="249" mass="29202">MTNTNSLKNNSLFVVQTSNSQTTSSVDDNNSSILIIDDSHKPTLLSFNDQITIAETVMFSDLFPDSKIAQQFSMQSKTNFLRYVTCNLIAMNQSMEGRPPYPPFTNESAIEKVRAAEDAWNSRDPHRVSLAYSENSRWRNRSEFVNGREAIVGFLQRKWTKELDYRLIKELWSYDENRISVRFAYEWHDDSGNWFRSYGNENWEFNGQGLMTRRYASINDLPIKEEERKFRWILGRRPDEHVGLTELDL</sequence>
<dbReference type="Pfam" id="PF07080">
    <property type="entry name" value="DUF1348"/>
    <property type="match status" value="1"/>
</dbReference>
<evidence type="ECO:0000313" key="1">
    <source>
        <dbReference type="EMBL" id="CAF3936968.1"/>
    </source>
</evidence>
<evidence type="ECO:0008006" key="4">
    <source>
        <dbReference type="Google" id="ProtNLM"/>
    </source>
</evidence>
<protein>
    <recommendedName>
        <fullName evidence="4">DUF1348 domain-containing protein</fullName>
    </recommendedName>
</protein>
<dbReference type="Proteomes" id="UP000663842">
    <property type="component" value="Unassembled WGS sequence"/>
</dbReference>
<comment type="caution">
    <text evidence="2">The sequence shown here is derived from an EMBL/GenBank/DDBJ whole genome shotgun (WGS) entry which is preliminary data.</text>
</comment>
<dbReference type="SUPFAM" id="SSF54427">
    <property type="entry name" value="NTF2-like"/>
    <property type="match status" value="1"/>
</dbReference>
<gene>
    <name evidence="2" type="ORF">OVN521_LOCUS20714</name>
    <name evidence="1" type="ORF">UXM345_LOCUS12531</name>
</gene>
<evidence type="ECO:0000313" key="3">
    <source>
        <dbReference type="Proteomes" id="UP000663866"/>
    </source>
</evidence>